<evidence type="ECO:0000256" key="2">
    <source>
        <dbReference type="ARBA" id="ARBA00022692"/>
    </source>
</evidence>
<protein>
    <recommendedName>
        <fullName evidence="5">ABC-2 type transporter transmembrane domain-containing protein</fullName>
    </recommendedName>
</protein>
<dbReference type="PANTHER" id="PTHR43471">
    <property type="entry name" value="ABC TRANSPORTER PERMEASE"/>
    <property type="match status" value="1"/>
</dbReference>
<keyword evidence="4" id="KW-0472">Membrane</keyword>
<name>A0A3T0EDB9_9PROT</name>
<dbReference type="GO" id="GO:0140359">
    <property type="term" value="F:ABC-type transporter activity"/>
    <property type="evidence" value="ECO:0007669"/>
    <property type="project" value="InterPro"/>
</dbReference>
<dbReference type="PANTHER" id="PTHR43471:SF3">
    <property type="entry name" value="ABC TRANSPORTER PERMEASE PROTEIN NATB"/>
    <property type="match status" value="1"/>
</dbReference>
<evidence type="ECO:0000259" key="5">
    <source>
        <dbReference type="Pfam" id="PF12698"/>
    </source>
</evidence>
<dbReference type="OrthoDB" id="7539112at2"/>
<accession>A0A3T0EDB9</accession>
<proteinExistence type="predicted"/>
<evidence type="ECO:0000256" key="3">
    <source>
        <dbReference type="ARBA" id="ARBA00022989"/>
    </source>
</evidence>
<comment type="subcellular location">
    <subcellularLocation>
        <location evidence="1">Membrane</location>
        <topology evidence="1">Multi-pass membrane protein</topology>
    </subcellularLocation>
</comment>
<dbReference type="Pfam" id="PF12698">
    <property type="entry name" value="ABC2_membrane_3"/>
    <property type="match status" value="1"/>
</dbReference>
<keyword evidence="3" id="KW-1133">Transmembrane helix</keyword>
<dbReference type="KEGG" id="gak:X907_2782"/>
<reference evidence="6 7" key="1">
    <citation type="submission" date="2016-12" db="EMBL/GenBank/DDBJ databases">
        <title>The genome of dimorphic prosthecate Glycocaulis alkaliphilus 6b-8t, isolated from crude oil dictates its adaptability in petroleum environments.</title>
        <authorList>
            <person name="Wu X.-L."/>
            <person name="Geng S."/>
        </authorList>
    </citation>
    <scope>NUCLEOTIDE SEQUENCE [LARGE SCALE GENOMIC DNA]</scope>
    <source>
        <strain evidence="6 7">6B-8</strain>
    </source>
</reference>
<dbReference type="RefSeq" id="WP_127568946.1">
    <property type="nucleotide sequence ID" value="NZ_BMFB01000004.1"/>
</dbReference>
<gene>
    <name evidence="6" type="ORF">X907_2782</name>
</gene>
<organism evidence="6 7">
    <name type="scientific">Glycocaulis alkaliphilus</name>
    <dbReference type="NCBI Taxonomy" id="1434191"/>
    <lineage>
        <taxon>Bacteria</taxon>
        <taxon>Pseudomonadati</taxon>
        <taxon>Pseudomonadota</taxon>
        <taxon>Alphaproteobacteria</taxon>
        <taxon>Maricaulales</taxon>
        <taxon>Maricaulaceae</taxon>
        <taxon>Glycocaulis</taxon>
    </lineage>
</organism>
<evidence type="ECO:0000256" key="4">
    <source>
        <dbReference type="ARBA" id="ARBA00023136"/>
    </source>
</evidence>
<evidence type="ECO:0000256" key="1">
    <source>
        <dbReference type="ARBA" id="ARBA00004141"/>
    </source>
</evidence>
<keyword evidence="2" id="KW-0812">Transmembrane</keyword>
<dbReference type="GO" id="GO:0016020">
    <property type="term" value="C:membrane"/>
    <property type="evidence" value="ECO:0007669"/>
    <property type="project" value="UniProtKB-SubCell"/>
</dbReference>
<feature type="domain" description="ABC-2 type transporter transmembrane" evidence="5">
    <location>
        <begin position="197"/>
        <end position="459"/>
    </location>
</feature>
<dbReference type="InterPro" id="IPR013525">
    <property type="entry name" value="ABC2_TM"/>
</dbReference>
<sequence>MRAIYLIARREYLSYVATWGFWLSLASVPLFMLIGASIPALVQSAQPVRHYVVIDETDRGLDTVIQASIERERREQTRAALEAAAAVSADTATRERALAAFDADPLGLGGLDDALDILGMQGSADMIAAGTGRMIRLEAPARTLDELRPYLLGERQVATPDGPRSLFAAIFISQEAGSDLPLINYYSTSVTEQSLSGAARRALRDHVREQALAARGLDPAEIRELSSLEPEMRNFNPATVDDSEVGAADWAPFIVAVVLAIMLWTAIFSVANMLLTSLIEEKGGKIIELLLSTVRVRDLLIGKLLGVAAVSFTLFAVWGLIGTTLMLIAGTFLQGIDPEIAGFIAEAVQPGLFLAALGYFLVGYLMYGAIFLALGSLCETLHDAQTLMSPLILVLMLPLMILVFAMRSIDSVAVQIVSWVPIWTPFIMIARLPSDPPLWEIAGTTAMMLLTLIVVLWGAASVFQQGALGHANADSVKRVFSRKKPVRDEE</sequence>
<evidence type="ECO:0000313" key="6">
    <source>
        <dbReference type="EMBL" id="AZU05291.1"/>
    </source>
</evidence>
<dbReference type="Proteomes" id="UP000286954">
    <property type="component" value="Chromosome"/>
</dbReference>
<keyword evidence="7" id="KW-1185">Reference proteome</keyword>
<evidence type="ECO:0000313" key="7">
    <source>
        <dbReference type="Proteomes" id="UP000286954"/>
    </source>
</evidence>
<dbReference type="EMBL" id="CP018911">
    <property type="protein sequence ID" value="AZU05291.1"/>
    <property type="molecule type" value="Genomic_DNA"/>
</dbReference>
<dbReference type="AlphaFoldDB" id="A0A3T0EDB9"/>